<accession>A0A9Q1IWG0</accession>
<proteinExistence type="predicted"/>
<dbReference type="AlphaFoldDB" id="A0A9Q1IWG0"/>
<dbReference type="Proteomes" id="UP001152622">
    <property type="component" value="Chromosome 6"/>
</dbReference>
<evidence type="ECO:0000313" key="2">
    <source>
        <dbReference type="Proteomes" id="UP001152622"/>
    </source>
</evidence>
<dbReference type="EMBL" id="JAINUF010000006">
    <property type="protein sequence ID" value="KAJ8356394.1"/>
    <property type="molecule type" value="Genomic_DNA"/>
</dbReference>
<gene>
    <name evidence="1" type="ORF">SKAU_G00191880</name>
</gene>
<reference evidence="1" key="1">
    <citation type="journal article" date="2023" name="Science">
        <title>Genome structures resolve the early diversification of teleost fishes.</title>
        <authorList>
            <person name="Parey E."/>
            <person name="Louis A."/>
            <person name="Montfort J."/>
            <person name="Bouchez O."/>
            <person name="Roques C."/>
            <person name="Iampietro C."/>
            <person name="Lluch J."/>
            <person name="Castinel A."/>
            <person name="Donnadieu C."/>
            <person name="Desvignes T."/>
            <person name="Floi Bucao C."/>
            <person name="Jouanno E."/>
            <person name="Wen M."/>
            <person name="Mejri S."/>
            <person name="Dirks R."/>
            <person name="Jansen H."/>
            <person name="Henkel C."/>
            <person name="Chen W.J."/>
            <person name="Zahm M."/>
            <person name="Cabau C."/>
            <person name="Klopp C."/>
            <person name="Thompson A.W."/>
            <person name="Robinson-Rechavi M."/>
            <person name="Braasch I."/>
            <person name="Lecointre G."/>
            <person name="Bobe J."/>
            <person name="Postlethwait J.H."/>
            <person name="Berthelot C."/>
            <person name="Roest Crollius H."/>
            <person name="Guiguen Y."/>
        </authorList>
    </citation>
    <scope>NUCLEOTIDE SEQUENCE</scope>
    <source>
        <strain evidence="1">WJC10195</strain>
    </source>
</reference>
<dbReference type="OrthoDB" id="1104827at2759"/>
<evidence type="ECO:0000313" key="1">
    <source>
        <dbReference type="EMBL" id="KAJ8356394.1"/>
    </source>
</evidence>
<organism evidence="1 2">
    <name type="scientific">Synaphobranchus kaupii</name>
    <name type="common">Kaup's arrowtooth eel</name>
    <dbReference type="NCBI Taxonomy" id="118154"/>
    <lineage>
        <taxon>Eukaryota</taxon>
        <taxon>Metazoa</taxon>
        <taxon>Chordata</taxon>
        <taxon>Craniata</taxon>
        <taxon>Vertebrata</taxon>
        <taxon>Euteleostomi</taxon>
        <taxon>Actinopterygii</taxon>
        <taxon>Neopterygii</taxon>
        <taxon>Teleostei</taxon>
        <taxon>Anguilliformes</taxon>
        <taxon>Synaphobranchidae</taxon>
        <taxon>Synaphobranchus</taxon>
    </lineage>
</organism>
<name>A0A9Q1IWG0_SYNKA</name>
<protein>
    <submittedName>
        <fullName evidence="1">Uncharacterized protein</fullName>
    </submittedName>
</protein>
<comment type="caution">
    <text evidence="1">The sequence shown here is derived from an EMBL/GenBank/DDBJ whole genome shotgun (WGS) entry which is preliminary data.</text>
</comment>
<keyword evidence="2" id="KW-1185">Reference proteome</keyword>
<sequence length="123" mass="13441">MVGQERVVEGVQGPLGLFGVLEMNPRPQGETWPDWRLAHAANPRHKPNEPTLSTLSAPVPLLEMDRQPSAQHYGLTLTRRQPFAWKTEETAACPWMGAHVSVSRCGTEERGARLASCAISSAA</sequence>